<dbReference type="GO" id="GO:0008270">
    <property type="term" value="F:zinc ion binding"/>
    <property type="evidence" value="ECO:0007669"/>
    <property type="project" value="UniProtKB-KW"/>
</dbReference>
<feature type="compositionally biased region" description="Polar residues" evidence="15">
    <location>
        <begin position="261"/>
        <end position="271"/>
    </location>
</feature>
<evidence type="ECO:0000256" key="15">
    <source>
        <dbReference type="SAM" id="MobiDB-lite"/>
    </source>
</evidence>
<keyword evidence="4" id="KW-0158">Chromosome</keyword>
<gene>
    <name evidence="18" type="ORF">BCR43DRAFT_524578</name>
</gene>
<feature type="compositionally biased region" description="Polar residues" evidence="15">
    <location>
        <begin position="235"/>
        <end position="254"/>
    </location>
</feature>
<dbReference type="AlphaFoldDB" id="A0A1X2HCI5"/>
<dbReference type="GO" id="GO:0004842">
    <property type="term" value="F:ubiquitin-protein transferase activity"/>
    <property type="evidence" value="ECO:0007669"/>
    <property type="project" value="TreeGrafter"/>
</dbReference>
<keyword evidence="5" id="KW-0479">Metal-binding</keyword>
<dbReference type="PROSITE" id="PS01358">
    <property type="entry name" value="ZF_RANBP2_1"/>
    <property type="match status" value="1"/>
</dbReference>
<dbReference type="InParanoid" id="A0A1X2HCI5"/>
<dbReference type="SMART" id="SM00292">
    <property type="entry name" value="BRCT"/>
    <property type="match status" value="2"/>
</dbReference>
<dbReference type="SUPFAM" id="SSF52113">
    <property type="entry name" value="BRCT domain"/>
    <property type="match status" value="2"/>
</dbReference>
<dbReference type="PROSITE" id="PS50089">
    <property type="entry name" value="ZF_RING_2"/>
    <property type="match status" value="1"/>
</dbReference>
<evidence type="ECO:0000256" key="3">
    <source>
        <dbReference type="ARBA" id="ARBA00017887"/>
    </source>
</evidence>
<dbReference type="InterPro" id="IPR001876">
    <property type="entry name" value="Znf_RanBP2"/>
</dbReference>
<feature type="domain" description="RING-type" evidence="16">
    <location>
        <begin position="16"/>
        <end position="55"/>
    </location>
</feature>
<dbReference type="InterPro" id="IPR001841">
    <property type="entry name" value="Znf_RING"/>
</dbReference>
<feature type="domain" description="BRCT" evidence="17">
    <location>
        <begin position="489"/>
        <end position="540"/>
    </location>
</feature>
<dbReference type="SMART" id="SM00184">
    <property type="entry name" value="RING"/>
    <property type="match status" value="1"/>
</dbReference>
<dbReference type="OMA" id="NQQRESC"/>
<feature type="compositionally biased region" description="Polar residues" evidence="15">
    <location>
        <begin position="292"/>
        <end position="302"/>
    </location>
</feature>
<dbReference type="SUPFAM" id="SSF57850">
    <property type="entry name" value="RING/U-box"/>
    <property type="match status" value="1"/>
</dbReference>
<evidence type="ECO:0000256" key="6">
    <source>
        <dbReference type="ARBA" id="ARBA00022737"/>
    </source>
</evidence>
<feature type="region of interest" description="Disordered" evidence="15">
    <location>
        <begin position="200"/>
        <end position="373"/>
    </location>
</feature>
<evidence type="ECO:0000259" key="16">
    <source>
        <dbReference type="PROSITE" id="PS50089"/>
    </source>
</evidence>
<dbReference type="InterPro" id="IPR018957">
    <property type="entry name" value="Znf_C3HC4_RING-type"/>
</dbReference>
<dbReference type="Pfam" id="PF00097">
    <property type="entry name" value="zf-C3HC4"/>
    <property type="match status" value="1"/>
</dbReference>
<evidence type="ECO:0000256" key="7">
    <source>
        <dbReference type="ARBA" id="ARBA00022763"/>
    </source>
</evidence>
<comment type="subcellular location">
    <subcellularLocation>
        <location evidence="2">Chromosome</location>
    </subcellularLocation>
    <subcellularLocation>
        <location evidence="1">Nucleus</location>
    </subcellularLocation>
</comment>
<evidence type="ECO:0000256" key="5">
    <source>
        <dbReference type="ARBA" id="ARBA00022723"/>
    </source>
</evidence>
<dbReference type="EMBL" id="MCGN01000005">
    <property type="protein sequence ID" value="ORY96497.1"/>
    <property type="molecule type" value="Genomic_DNA"/>
</dbReference>
<dbReference type="PROSITE" id="PS50172">
    <property type="entry name" value="BRCT"/>
    <property type="match status" value="2"/>
</dbReference>
<dbReference type="STRING" id="13706.A0A1X2HCI5"/>
<sequence length="653" mass="73461">MSLAAKLLTIESLLHCDFCDQLLRSTRVLTECGHRFCELCVTDRVGEDRCCPKCKLPAIIKNVRRDPRHDVLVACVRALKRKLVTDPLTPLSFEQQSIDSQNFKLPDAESFRRHVQQASLATSASPSKTDEADDMTKDAMIESPEKIQYVRESDDPPAPAQVSTAAPVAREALDQDSQNSQNSIDDGALLLAMLDSEGVPEDIDTNTAKAQDEPTPPAHTTHTHTFHNDVDRSSQHTSPHCSKVQVNPSDQTENAVIRTAIWSSTDNINEQSEQETDNYNKNDNDSENNESRQSSMPASQPAESYDDALSSYQPLSDTRPPTTIQDNTNTESFQEENQDDPVWDPFFEIPRRTSSSFRHRTPAQDTRKRRRLMDSSHSESWLCPFCQFKNDARNDRCGVCRKNCEAPARANTMSQHEEATLLPTMDVFSLPASVPTPGWEEDLTSTSEPVHILFTQIDEALRNETEATSIESSLAIHFHDSLRDIDVITHVVTTTDENRLAKRTGKYLHGIIAGKWIVDNEWLLKSLQTNQWQPELPYEAKGDTTLGPTGGPRKGRVRRAKDDPGLFEGVRFFFVGDFSPKYQKQELLHLCQAAGGAILNRRPTKQQNDTYVIVPSMEAPPDRRAMHHLQHCQMRDVAWMLGHLSRCEPATPP</sequence>
<evidence type="ECO:0000256" key="1">
    <source>
        <dbReference type="ARBA" id="ARBA00004123"/>
    </source>
</evidence>
<keyword evidence="6" id="KW-0677">Repeat</keyword>
<dbReference type="InterPro" id="IPR017907">
    <property type="entry name" value="Znf_RING_CS"/>
</dbReference>
<keyword evidence="9" id="KW-0862">Zinc</keyword>
<dbReference type="InterPro" id="IPR031099">
    <property type="entry name" value="BRCA1-associated"/>
</dbReference>
<dbReference type="PANTHER" id="PTHR13763">
    <property type="entry name" value="BREAST CANCER TYPE 1 SUSCEPTIBILITY PROTEIN BRCA1"/>
    <property type="match status" value="1"/>
</dbReference>
<keyword evidence="19" id="KW-1185">Reference proteome</keyword>
<evidence type="ECO:0000256" key="2">
    <source>
        <dbReference type="ARBA" id="ARBA00004286"/>
    </source>
</evidence>
<feature type="compositionally biased region" description="Basic residues" evidence="15">
    <location>
        <begin position="357"/>
        <end position="371"/>
    </location>
</feature>
<dbReference type="GO" id="GO:0000724">
    <property type="term" value="P:double-strand break repair via homologous recombination"/>
    <property type="evidence" value="ECO:0007669"/>
    <property type="project" value="TreeGrafter"/>
</dbReference>
<evidence type="ECO:0000256" key="14">
    <source>
        <dbReference type="PROSITE-ProRule" id="PRU00175"/>
    </source>
</evidence>
<feature type="region of interest" description="Disordered" evidence="15">
    <location>
        <begin position="538"/>
        <end position="560"/>
    </location>
</feature>
<dbReference type="Gene3D" id="3.40.50.10190">
    <property type="entry name" value="BRCT domain"/>
    <property type="match status" value="2"/>
</dbReference>
<dbReference type="InterPro" id="IPR001357">
    <property type="entry name" value="BRCT_dom"/>
</dbReference>
<evidence type="ECO:0000313" key="18">
    <source>
        <dbReference type="EMBL" id="ORY96497.1"/>
    </source>
</evidence>
<dbReference type="GO" id="GO:0005694">
    <property type="term" value="C:chromosome"/>
    <property type="evidence" value="ECO:0007669"/>
    <property type="project" value="UniProtKB-SubCell"/>
</dbReference>
<keyword evidence="11" id="KW-0539">Nucleus</keyword>
<keyword evidence="12" id="KW-0131">Cell cycle</keyword>
<dbReference type="GO" id="GO:0005634">
    <property type="term" value="C:nucleus"/>
    <property type="evidence" value="ECO:0007669"/>
    <property type="project" value="UniProtKB-SubCell"/>
</dbReference>
<dbReference type="OrthoDB" id="549017at2759"/>
<proteinExistence type="predicted"/>
<dbReference type="PROSITE" id="PS00518">
    <property type="entry name" value="ZF_RING_1"/>
    <property type="match status" value="1"/>
</dbReference>
<dbReference type="InterPro" id="IPR013083">
    <property type="entry name" value="Znf_RING/FYVE/PHD"/>
</dbReference>
<reference evidence="18 19" key="1">
    <citation type="submission" date="2016-07" db="EMBL/GenBank/DDBJ databases">
        <title>Pervasive Adenine N6-methylation of Active Genes in Fungi.</title>
        <authorList>
            <consortium name="DOE Joint Genome Institute"/>
            <person name="Mondo S.J."/>
            <person name="Dannebaum R.O."/>
            <person name="Kuo R.C."/>
            <person name="Labutti K."/>
            <person name="Haridas S."/>
            <person name="Kuo A."/>
            <person name="Salamov A."/>
            <person name="Ahrendt S.R."/>
            <person name="Lipzen A."/>
            <person name="Sullivan W."/>
            <person name="Andreopoulos W.B."/>
            <person name="Clum A."/>
            <person name="Lindquist E."/>
            <person name="Daum C."/>
            <person name="Ramamoorthy G.K."/>
            <person name="Gryganskyi A."/>
            <person name="Culley D."/>
            <person name="Magnuson J.K."/>
            <person name="James T.Y."/>
            <person name="O'Malley M.A."/>
            <person name="Stajich J.E."/>
            <person name="Spatafora J.W."/>
            <person name="Visel A."/>
            <person name="Grigoriev I.V."/>
        </authorList>
    </citation>
    <scope>NUCLEOTIDE SEQUENCE [LARGE SCALE GENOMIC DNA]</scope>
    <source>
        <strain evidence="18 19">NRRL 2496</strain>
    </source>
</reference>
<keyword evidence="7" id="KW-0227">DNA damage</keyword>
<protein>
    <recommendedName>
        <fullName evidence="3">RanBP-type and C3HC4-type zinc finger-containing protein 1</fullName>
    </recommendedName>
    <alternativeName>
        <fullName evidence="13">RING-type E3 ubiquitin transferase BRCA1</fullName>
    </alternativeName>
</protein>
<feature type="compositionally biased region" description="Polar residues" evidence="15">
    <location>
        <begin position="310"/>
        <end position="332"/>
    </location>
</feature>
<evidence type="ECO:0000256" key="11">
    <source>
        <dbReference type="ARBA" id="ARBA00023242"/>
    </source>
</evidence>
<evidence type="ECO:0000259" key="17">
    <source>
        <dbReference type="PROSITE" id="PS50172"/>
    </source>
</evidence>
<evidence type="ECO:0000256" key="12">
    <source>
        <dbReference type="ARBA" id="ARBA00023306"/>
    </source>
</evidence>
<evidence type="ECO:0000256" key="9">
    <source>
        <dbReference type="ARBA" id="ARBA00022833"/>
    </source>
</evidence>
<comment type="caution">
    <text evidence="18">The sequence shown here is derived from an EMBL/GenBank/DDBJ whole genome shotgun (WGS) entry which is preliminary data.</text>
</comment>
<feature type="compositionally biased region" description="Acidic residues" evidence="15">
    <location>
        <begin position="333"/>
        <end position="342"/>
    </location>
</feature>
<dbReference type="PANTHER" id="PTHR13763:SF0">
    <property type="entry name" value="BREAST CANCER TYPE 1 SUSCEPTIBILITY PROTEIN"/>
    <property type="match status" value="1"/>
</dbReference>
<keyword evidence="10" id="KW-0234">DNA repair</keyword>
<feature type="domain" description="BRCT" evidence="17">
    <location>
        <begin position="562"/>
        <end position="641"/>
    </location>
</feature>
<dbReference type="Proteomes" id="UP000242180">
    <property type="component" value="Unassembled WGS sequence"/>
</dbReference>
<dbReference type="GO" id="GO:0045944">
    <property type="term" value="P:positive regulation of transcription by RNA polymerase II"/>
    <property type="evidence" value="ECO:0007669"/>
    <property type="project" value="TreeGrafter"/>
</dbReference>
<keyword evidence="8 14" id="KW-0863">Zinc-finger</keyword>
<dbReference type="InterPro" id="IPR036420">
    <property type="entry name" value="BRCT_dom_sf"/>
</dbReference>
<name>A0A1X2HCI5_SYNRA</name>
<evidence type="ECO:0000256" key="4">
    <source>
        <dbReference type="ARBA" id="ARBA00022454"/>
    </source>
</evidence>
<evidence type="ECO:0000256" key="10">
    <source>
        <dbReference type="ARBA" id="ARBA00023204"/>
    </source>
</evidence>
<accession>A0A1X2HCI5</accession>
<evidence type="ECO:0000256" key="13">
    <source>
        <dbReference type="ARBA" id="ARBA00031556"/>
    </source>
</evidence>
<evidence type="ECO:0000313" key="19">
    <source>
        <dbReference type="Proteomes" id="UP000242180"/>
    </source>
</evidence>
<dbReference type="Gene3D" id="3.30.40.10">
    <property type="entry name" value="Zinc/RING finger domain, C3HC4 (zinc finger)"/>
    <property type="match status" value="1"/>
</dbReference>
<organism evidence="18 19">
    <name type="scientific">Syncephalastrum racemosum</name>
    <name type="common">Filamentous fungus</name>
    <dbReference type="NCBI Taxonomy" id="13706"/>
    <lineage>
        <taxon>Eukaryota</taxon>
        <taxon>Fungi</taxon>
        <taxon>Fungi incertae sedis</taxon>
        <taxon>Mucoromycota</taxon>
        <taxon>Mucoromycotina</taxon>
        <taxon>Mucoromycetes</taxon>
        <taxon>Mucorales</taxon>
        <taxon>Syncephalastraceae</taxon>
        <taxon>Syncephalastrum</taxon>
    </lineage>
</organism>
<evidence type="ECO:0000256" key="8">
    <source>
        <dbReference type="ARBA" id="ARBA00022771"/>
    </source>
</evidence>